<dbReference type="CDD" id="cd04433">
    <property type="entry name" value="AFD_class_I"/>
    <property type="match status" value="1"/>
</dbReference>
<evidence type="ECO:0000313" key="4">
    <source>
        <dbReference type="Proteomes" id="UP001228905"/>
    </source>
</evidence>
<dbReference type="PANTHER" id="PTHR43767:SF10">
    <property type="entry name" value="SURFACTIN SYNTHASE SUBUNIT 1"/>
    <property type="match status" value="1"/>
</dbReference>
<dbReference type="InterPro" id="IPR000873">
    <property type="entry name" value="AMP-dep_synth/lig_dom"/>
</dbReference>
<evidence type="ECO:0000259" key="1">
    <source>
        <dbReference type="Pfam" id="PF00501"/>
    </source>
</evidence>
<organism evidence="3 4">
    <name type="scientific">Caulobacter ginsengisoli</name>
    <dbReference type="NCBI Taxonomy" id="400775"/>
    <lineage>
        <taxon>Bacteria</taxon>
        <taxon>Pseudomonadati</taxon>
        <taxon>Pseudomonadota</taxon>
        <taxon>Alphaproteobacteria</taxon>
        <taxon>Caulobacterales</taxon>
        <taxon>Caulobacteraceae</taxon>
        <taxon>Caulobacter</taxon>
    </lineage>
</organism>
<name>A0ABU0IUR3_9CAUL</name>
<protein>
    <submittedName>
        <fullName evidence="3">Acyl-coenzyme A synthetase/AMP-(Fatty) acid ligase</fullName>
    </submittedName>
</protein>
<dbReference type="Gene3D" id="3.30.300.30">
    <property type="match status" value="1"/>
</dbReference>
<dbReference type="PANTHER" id="PTHR43767">
    <property type="entry name" value="LONG-CHAIN-FATTY-ACID--COA LIGASE"/>
    <property type="match status" value="1"/>
</dbReference>
<feature type="domain" description="AMP-binding enzyme C-terminal" evidence="2">
    <location>
        <begin position="417"/>
        <end position="495"/>
    </location>
</feature>
<dbReference type="InterPro" id="IPR042099">
    <property type="entry name" value="ANL_N_sf"/>
</dbReference>
<evidence type="ECO:0000259" key="2">
    <source>
        <dbReference type="Pfam" id="PF13193"/>
    </source>
</evidence>
<proteinExistence type="predicted"/>
<reference evidence="3 4" key="1">
    <citation type="submission" date="2023-07" db="EMBL/GenBank/DDBJ databases">
        <title>Genomic Encyclopedia of Type Strains, Phase IV (KMG-IV): sequencing the most valuable type-strain genomes for metagenomic binning, comparative biology and taxonomic classification.</title>
        <authorList>
            <person name="Goeker M."/>
        </authorList>
    </citation>
    <scope>NUCLEOTIDE SEQUENCE [LARGE SCALE GENOMIC DNA]</scope>
    <source>
        <strain evidence="3 4">DSM 18695</strain>
    </source>
</reference>
<gene>
    <name evidence="3" type="ORF">QO010_003548</name>
</gene>
<accession>A0ABU0IUR3</accession>
<keyword evidence="4" id="KW-1185">Reference proteome</keyword>
<dbReference type="GO" id="GO:0016874">
    <property type="term" value="F:ligase activity"/>
    <property type="evidence" value="ECO:0007669"/>
    <property type="project" value="UniProtKB-KW"/>
</dbReference>
<feature type="domain" description="AMP-dependent synthetase/ligase" evidence="1">
    <location>
        <begin position="21"/>
        <end position="366"/>
    </location>
</feature>
<dbReference type="RefSeq" id="WP_307351350.1">
    <property type="nucleotide sequence ID" value="NZ_JAUSVS010000008.1"/>
</dbReference>
<dbReference type="InterPro" id="IPR025110">
    <property type="entry name" value="AMP-bd_C"/>
</dbReference>
<dbReference type="EMBL" id="JAUSVS010000008">
    <property type="protein sequence ID" value="MDQ0465756.1"/>
    <property type="molecule type" value="Genomic_DNA"/>
</dbReference>
<sequence length="506" mass="52858">MKCTPGKAFDLALPDGVRVSDLTGSQTLDHAALAPLVTAVAARLGELGVGPGVVILYQGPQQAAALVLFWASMIVGGVFVPVDEGWPAFQLAHAAGRLAPGLVVTTSAAAAAVFPDAASLHLDGGTDFGGLSALADWAAGTEGTGATAIVPATAAGACLYTSGSSGTPKAVVLSRAALIQSARSTIDAFGWEPGERLVNLPDPHTMSGLRNAFLAAPLGGVEWVPLPGPDRGDLFSLIEKLALARCQRLVIGPLLLRQLALLGARVPAAMFDGLKAIYCTGAPLDATSAARMHARWGVPVINYYGLTETAGLCLSQRLSGWRPGDVGLGHPVDCQARLVGADGVISSTDVEGELQIRSARLMSGYLGDAQASAERFDGDWLRTGDLARRRADGSYELVGRIGHFINTLATERIQPEEIEQVLERHDEVVEAAVFGRPEPGGGERIIALVVPAPVADAARDLTPMLAEFAAEHLGLGRRPSLILLVESLPRQNNGKLLRHRLPELAQ</sequence>
<dbReference type="Gene3D" id="3.40.50.12780">
    <property type="entry name" value="N-terminal domain of ligase-like"/>
    <property type="match status" value="1"/>
</dbReference>
<dbReference type="Pfam" id="PF13193">
    <property type="entry name" value="AMP-binding_C"/>
    <property type="match status" value="1"/>
</dbReference>
<dbReference type="Proteomes" id="UP001228905">
    <property type="component" value="Unassembled WGS sequence"/>
</dbReference>
<dbReference type="Pfam" id="PF00501">
    <property type="entry name" value="AMP-binding"/>
    <property type="match status" value="1"/>
</dbReference>
<comment type="caution">
    <text evidence="3">The sequence shown here is derived from an EMBL/GenBank/DDBJ whole genome shotgun (WGS) entry which is preliminary data.</text>
</comment>
<dbReference type="InterPro" id="IPR050237">
    <property type="entry name" value="ATP-dep_AMP-bd_enzyme"/>
</dbReference>
<keyword evidence="3" id="KW-0436">Ligase</keyword>
<dbReference type="SUPFAM" id="SSF56801">
    <property type="entry name" value="Acetyl-CoA synthetase-like"/>
    <property type="match status" value="1"/>
</dbReference>
<evidence type="ECO:0000313" key="3">
    <source>
        <dbReference type="EMBL" id="MDQ0465756.1"/>
    </source>
</evidence>
<dbReference type="InterPro" id="IPR045851">
    <property type="entry name" value="AMP-bd_C_sf"/>
</dbReference>